<name>A0A8J3VXP2_9ACTN</name>
<evidence type="ECO:0000259" key="5">
    <source>
        <dbReference type="Pfam" id="PF00884"/>
    </source>
</evidence>
<dbReference type="Pfam" id="PF00884">
    <property type="entry name" value="Sulfatase"/>
    <property type="match status" value="1"/>
</dbReference>
<organism evidence="6 7">
    <name type="scientific">Sphaerimonospora thailandensis</name>
    <dbReference type="NCBI Taxonomy" id="795644"/>
    <lineage>
        <taxon>Bacteria</taxon>
        <taxon>Bacillati</taxon>
        <taxon>Actinomycetota</taxon>
        <taxon>Actinomycetes</taxon>
        <taxon>Streptosporangiales</taxon>
        <taxon>Streptosporangiaceae</taxon>
        <taxon>Sphaerimonospora</taxon>
    </lineage>
</organism>
<keyword evidence="4" id="KW-0106">Calcium</keyword>
<proteinExistence type="inferred from homology"/>
<keyword evidence="7" id="KW-1185">Reference proteome</keyword>
<dbReference type="PANTHER" id="PTHR42693">
    <property type="entry name" value="ARYLSULFATASE FAMILY MEMBER"/>
    <property type="match status" value="1"/>
</dbReference>
<dbReference type="InterPro" id="IPR050738">
    <property type="entry name" value="Sulfatase"/>
</dbReference>
<feature type="domain" description="Sulfatase N-terminal" evidence="5">
    <location>
        <begin position="13"/>
        <end position="425"/>
    </location>
</feature>
<protein>
    <submittedName>
        <fullName evidence="6">Arylsulfatase</fullName>
    </submittedName>
</protein>
<dbReference type="PROSITE" id="PS00523">
    <property type="entry name" value="SULFATASE_1"/>
    <property type="match status" value="1"/>
</dbReference>
<evidence type="ECO:0000256" key="4">
    <source>
        <dbReference type="ARBA" id="ARBA00022837"/>
    </source>
</evidence>
<dbReference type="InterPro" id="IPR017850">
    <property type="entry name" value="Alkaline_phosphatase_core_sf"/>
</dbReference>
<keyword evidence="2" id="KW-0479">Metal-binding</keyword>
<sequence length="744" mass="82781">MTGAQNGQAGRRPNVVMIVLDDTGFAQLGCYGSDIETPNIDRLADEGLRYNNFHVTALCSPTRASLLTGRNHHRVGMGWLTDVPCPEPGYSAKISPAAGTLPAVLKGAGYSTFAAGKWHLAPRWEVNPAGPYDRWPLGLGFERFYGFLSAETSQRTPTLVRDNSYVAPPRGPEEGYHLTEDLADQSIAFIRDQQQNCPAKPFFVYLATGAMHAPLQAPEQWVEHYRGRFDQGWDVWREAVVRRQRELGILPPGAEPTPRPPWVRPWEEMDEQERRVCARGMEIFAAYLSHTDAQIGRVLDYLREIGRLDDTIVMLVSDNGTSSEGGPDGSLNYHGLRIDRDANRELTLGRLDEMTGPRSYVQYSWGWAWAGNTPFWLWKRFTALGGVRTPLVVHWPSGIASGGEVRRQFCHAVDLMPTLLEAAGIEPPERLAGVEQMSFDGASIGRTFADPQAPAPRDSQYFECSGSRSMYHRGWQIRTDHVGPTPALEREMIPGSHHFDTDRWSLFNLEDDFAETRDLAGEHPEIVDRLVEMWWTEAGRNQVLPLNDGYSFRPQMPRPDTHRQPHRAVYRPGRGPVSEFLHPVLTEGFRMTAHLELGTASADGMIVAVGDWTQGLAWYLLDGRMVAVCNLAGVEHRLSAPQRLGTGRHEVALSYRKTAAGGGFHLHQNGRPVAELPVPGPLPARWQIGGPGLFVGCDTGFPVSDDYRPPFDFQGVLDRVVVESVVSDDAGEQPVPVAVELRHE</sequence>
<dbReference type="EMBL" id="BOOG01000005">
    <property type="protein sequence ID" value="GIH68105.1"/>
    <property type="molecule type" value="Genomic_DNA"/>
</dbReference>
<evidence type="ECO:0000256" key="1">
    <source>
        <dbReference type="ARBA" id="ARBA00008779"/>
    </source>
</evidence>
<accession>A0A8J3VXP2</accession>
<dbReference type="GO" id="GO:0046872">
    <property type="term" value="F:metal ion binding"/>
    <property type="evidence" value="ECO:0007669"/>
    <property type="project" value="UniProtKB-KW"/>
</dbReference>
<dbReference type="AlphaFoldDB" id="A0A8J3VXP2"/>
<dbReference type="RefSeq" id="WP_204010182.1">
    <property type="nucleotide sequence ID" value="NZ_BOOG01000005.1"/>
</dbReference>
<dbReference type="InterPro" id="IPR013320">
    <property type="entry name" value="ConA-like_dom_sf"/>
</dbReference>
<dbReference type="Gene3D" id="3.30.1120.10">
    <property type="match status" value="1"/>
</dbReference>
<comment type="similarity">
    <text evidence="1">Belongs to the sulfatase family.</text>
</comment>
<keyword evidence="3" id="KW-0378">Hydrolase</keyword>
<evidence type="ECO:0000313" key="7">
    <source>
        <dbReference type="Proteomes" id="UP000610966"/>
    </source>
</evidence>
<dbReference type="Gene3D" id="3.40.720.10">
    <property type="entry name" value="Alkaline Phosphatase, subunit A"/>
    <property type="match status" value="1"/>
</dbReference>
<dbReference type="SUPFAM" id="SSF49899">
    <property type="entry name" value="Concanavalin A-like lectins/glucanases"/>
    <property type="match status" value="1"/>
</dbReference>
<reference evidence="6" key="1">
    <citation type="submission" date="2021-01" db="EMBL/GenBank/DDBJ databases">
        <title>Whole genome shotgun sequence of Sphaerimonospora thailandensis NBRC 107569.</title>
        <authorList>
            <person name="Komaki H."/>
            <person name="Tamura T."/>
        </authorList>
    </citation>
    <scope>NUCLEOTIDE SEQUENCE</scope>
    <source>
        <strain evidence="6">NBRC 107569</strain>
    </source>
</reference>
<dbReference type="SUPFAM" id="SSF53649">
    <property type="entry name" value="Alkaline phosphatase-like"/>
    <property type="match status" value="1"/>
</dbReference>
<comment type="caution">
    <text evidence="6">The sequence shown here is derived from an EMBL/GenBank/DDBJ whole genome shotgun (WGS) entry which is preliminary data.</text>
</comment>
<dbReference type="PROSITE" id="PS00149">
    <property type="entry name" value="SULFATASE_2"/>
    <property type="match status" value="1"/>
</dbReference>
<evidence type="ECO:0000256" key="2">
    <source>
        <dbReference type="ARBA" id="ARBA00022723"/>
    </source>
</evidence>
<dbReference type="CDD" id="cd16025">
    <property type="entry name" value="PAS_like"/>
    <property type="match status" value="1"/>
</dbReference>
<gene>
    <name evidence="6" type="ORF">Mth01_03580</name>
</gene>
<evidence type="ECO:0000313" key="6">
    <source>
        <dbReference type="EMBL" id="GIH68105.1"/>
    </source>
</evidence>
<dbReference type="InterPro" id="IPR000917">
    <property type="entry name" value="Sulfatase_N"/>
</dbReference>
<dbReference type="InterPro" id="IPR024607">
    <property type="entry name" value="Sulfatase_CS"/>
</dbReference>
<dbReference type="Proteomes" id="UP000610966">
    <property type="component" value="Unassembled WGS sequence"/>
</dbReference>
<dbReference type="GO" id="GO:0016787">
    <property type="term" value="F:hydrolase activity"/>
    <property type="evidence" value="ECO:0007669"/>
    <property type="project" value="UniProtKB-KW"/>
</dbReference>
<evidence type="ECO:0000256" key="3">
    <source>
        <dbReference type="ARBA" id="ARBA00022801"/>
    </source>
</evidence>